<dbReference type="EMBL" id="CP054836">
    <property type="protein sequence ID" value="QKV19742.1"/>
    <property type="molecule type" value="Genomic_DNA"/>
</dbReference>
<evidence type="ECO:0000313" key="3">
    <source>
        <dbReference type="EMBL" id="QKV19742.1"/>
    </source>
</evidence>
<accession>A0A6N1VK25</accession>
<keyword evidence="4" id="KW-1185">Reference proteome</keyword>
<dbReference type="PANTHER" id="PTHR36508:SF1">
    <property type="entry name" value="PROTEIN SLYX"/>
    <property type="match status" value="1"/>
</dbReference>
<feature type="coiled-coil region" evidence="2">
    <location>
        <begin position="9"/>
        <end position="57"/>
    </location>
</feature>
<name>A0A6N1VK25_9HYPH</name>
<dbReference type="NCBIfam" id="NF001962">
    <property type="entry name" value="PRK00736.1"/>
    <property type="match status" value="1"/>
</dbReference>
<dbReference type="KEGG" id="orm:HTY61_15415"/>
<evidence type="ECO:0000313" key="4">
    <source>
        <dbReference type="Proteomes" id="UP000509367"/>
    </source>
</evidence>
<sequence>MAKNDTDRLDELEIIVAHQARTVEDLNEAVIRQDREIRRLEKLVEALVERFQAVEEQVSPDVPVTKPPHW</sequence>
<comment type="similarity">
    <text evidence="1">Belongs to the SlyX family.</text>
</comment>
<dbReference type="RefSeq" id="WP_175277633.1">
    <property type="nucleotide sequence ID" value="NZ_CP054836.1"/>
</dbReference>
<evidence type="ECO:0000256" key="1">
    <source>
        <dbReference type="HAMAP-Rule" id="MF_00715"/>
    </source>
</evidence>
<protein>
    <recommendedName>
        <fullName evidence="1">Protein SlyX homolog</fullName>
    </recommendedName>
</protein>
<organism evidence="3 4">
    <name type="scientific">Oricola thermophila</name>
    <dbReference type="NCBI Taxonomy" id="2742145"/>
    <lineage>
        <taxon>Bacteria</taxon>
        <taxon>Pseudomonadati</taxon>
        <taxon>Pseudomonadota</taxon>
        <taxon>Alphaproteobacteria</taxon>
        <taxon>Hyphomicrobiales</taxon>
        <taxon>Ahrensiaceae</taxon>
        <taxon>Oricola</taxon>
    </lineage>
</organism>
<dbReference type="Proteomes" id="UP000509367">
    <property type="component" value="Chromosome"/>
</dbReference>
<dbReference type="Pfam" id="PF04102">
    <property type="entry name" value="SlyX"/>
    <property type="match status" value="1"/>
</dbReference>
<evidence type="ECO:0000256" key="2">
    <source>
        <dbReference type="SAM" id="Coils"/>
    </source>
</evidence>
<dbReference type="AlphaFoldDB" id="A0A6N1VK25"/>
<keyword evidence="2" id="KW-0175">Coiled coil</keyword>
<reference evidence="3 4" key="1">
    <citation type="submission" date="2020-06" db="EMBL/GenBank/DDBJ databases">
        <title>Oricola thermophila sp. nov. isolated from a tidal sediments.</title>
        <authorList>
            <person name="Kwon K.K."/>
            <person name="Yang S.-H."/>
            <person name="Park M.-J."/>
        </authorList>
    </citation>
    <scope>NUCLEOTIDE SEQUENCE [LARGE SCALE GENOMIC DNA]</scope>
    <source>
        <strain evidence="3 4">MEBiC13590</strain>
    </source>
</reference>
<gene>
    <name evidence="1" type="primary">slyX</name>
    <name evidence="3" type="ORF">HTY61_15415</name>
</gene>
<dbReference type="HAMAP" id="MF_00715">
    <property type="entry name" value="SlyX"/>
    <property type="match status" value="1"/>
</dbReference>
<dbReference type="PANTHER" id="PTHR36508">
    <property type="entry name" value="PROTEIN SLYX"/>
    <property type="match status" value="1"/>
</dbReference>
<proteinExistence type="inferred from homology"/>
<dbReference type="InterPro" id="IPR007236">
    <property type="entry name" value="SlyX"/>
</dbReference>